<comment type="caution">
    <text evidence="4">The sequence shown here is derived from an EMBL/GenBank/DDBJ whole genome shotgun (WGS) entry which is preliminary data.</text>
</comment>
<dbReference type="Proteomes" id="UP001595846">
    <property type="component" value="Unassembled WGS sequence"/>
</dbReference>
<feature type="region of interest" description="Disordered" evidence="1">
    <location>
        <begin position="207"/>
        <end position="227"/>
    </location>
</feature>
<dbReference type="Pfam" id="PF01882">
    <property type="entry name" value="DUF58"/>
    <property type="match status" value="1"/>
</dbReference>
<feature type="transmembrane region" description="Helical" evidence="2">
    <location>
        <begin position="244"/>
        <end position="263"/>
    </location>
</feature>
<gene>
    <name evidence="4" type="ORF">ACFOUR_08745</name>
</gene>
<feature type="transmembrane region" description="Helical" evidence="2">
    <location>
        <begin position="7"/>
        <end position="27"/>
    </location>
</feature>
<dbReference type="InterPro" id="IPR002881">
    <property type="entry name" value="DUF58"/>
</dbReference>
<dbReference type="GeneID" id="73903924"/>
<dbReference type="Pfam" id="PF23933">
    <property type="entry name" value="DUF7269"/>
    <property type="match status" value="1"/>
</dbReference>
<accession>A0ABD5NNL3</accession>
<dbReference type="EMBL" id="JBHSAQ010000003">
    <property type="protein sequence ID" value="MFC3958452.1"/>
    <property type="molecule type" value="Genomic_DNA"/>
</dbReference>
<proteinExistence type="predicted"/>
<evidence type="ECO:0000313" key="5">
    <source>
        <dbReference type="Proteomes" id="UP001595846"/>
    </source>
</evidence>
<feature type="transmembrane region" description="Helical" evidence="2">
    <location>
        <begin position="33"/>
        <end position="52"/>
    </location>
</feature>
<keyword evidence="2" id="KW-1133">Transmembrane helix</keyword>
<dbReference type="PANTHER" id="PTHR33608:SF6">
    <property type="entry name" value="BLL2464 PROTEIN"/>
    <property type="match status" value="1"/>
</dbReference>
<dbReference type="InterPro" id="IPR013783">
    <property type="entry name" value="Ig-like_fold"/>
</dbReference>
<dbReference type="InterPro" id="IPR055693">
    <property type="entry name" value="DUF7269"/>
</dbReference>
<keyword evidence="2" id="KW-0472">Membrane</keyword>
<evidence type="ECO:0000313" key="4">
    <source>
        <dbReference type="EMBL" id="MFC3958452.1"/>
    </source>
</evidence>
<keyword evidence="5" id="KW-1185">Reference proteome</keyword>
<evidence type="ECO:0000259" key="3">
    <source>
        <dbReference type="Pfam" id="PF01882"/>
    </source>
</evidence>
<dbReference type="RefSeq" id="WP_256531202.1">
    <property type="nucleotide sequence ID" value="NZ_CP101824.1"/>
</dbReference>
<reference evidence="4 5" key="1">
    <citation type="journal article" date="2019" name="Int. J. Syst. Evol. Microbiol.">
        <title>The Global Catalogue of Microorganisms (GCM) 10K type strain sequencing project: providing services to taxonomists for standard genome sequencing and annotation.</title>
        <authorList>
            <consortium name="The Broad Institute Genomics Platform"/>
            <consortium name="The Broad Institute Genome Sequencing Center for Infectious Disease"/>
            <person name="Wu L."/>
            <person name="Ma J."/>
        </authorList>
    </citation>
    <scope>NUCLEOTIDE SEQUENCE [LARGE SCALE GENOMIC DNA]</scope>
    <source>
        <strain evidence="4 5">IBRC-M 10256</strain>
    </source>
</reference>
<sequence>MRHRAAVAAVVSVGSFVLGVAILVGGVPGDVSIAVLLLVGMATAMVAAWSVVKRRGTQRRFDLPSVERGRAAPIPGATLEDAVGEFHERTTGAGRPGRRAAAGLYGIAIAVLTRFRGLPEDDATALLDDGSWTDDPFAAGLLSPTRSVPYRDTGLRTRLLQYTSLVPTATLRNRVTRLIETKSRYTVAIERTAAAVTRISDEARGGTILRGEPDHVEPPADGISVRTTDGPVAAPTEAGHHRTAYWNGIGLVALLPITVGLYAREPAVVLLGAVAVAFAGVASITRAPKPDIDVTRTITPEEPKPGERVDVTVTIENASASTLFDLRYVDGVPAPLSVVAGSARLGTALGAGESVSYEYTLRASRGRHEFDPGLAVTRDLFQSEERATYVPSESVIVAEPPPTPLSHDPALRRVAGTFGSSFATDDGGDGTAFHSVREYRRGDPLNRIDWNRRARTGELATLEFEEEYAGSVLLLVDARAAAYVTHEQGAPHAVDRAVTACSRLIPTLLEEGHHVGLAAVGPAVRAASTDTSAGACWIPPHTGRTHERRLVAAMSGHPQFSPSVPTGATRWRTQLRDLKRRLSQNVQVLFVSPLVDSTSVEIPRRLEASGHAVSVLSPDATATATVSQRLARVARLIRRFDLQRSGIPVIQWDAGETIEGALAGDGRTVGSGPGVLDTGSDESGREATRSAGASTDEPNDAPTDIPERVSHAVSGPEAGDRS</sequence>
<evidence type="ECO:0000256" key="2">
    <source>
        <dbReference type="SAM" id="Phobius"/>
    </source>
</evidence>
<dbReference type="AlphaFoldDB" id="A0ABD5NNL3"/>
<dbReference type="PANTHER" id="PTHR33608">
    <property type="entry name" value="BLL2464 PROTEIN"/>
    <property type="match status" value="1"/>
</dbReference>
<feature type="region of interest" description="Disordered" evidence="1">
    <location>
        <begin position="662"/>
        <end position="722"/>
    </location>
</feature>
<keyword evidence="2" id="KW-0812">Transmembrane</keyword>
<feature type="domain" description="DUF58" evidence="3">
    <location>
        <begin position="435"/>
        <end position="614"/>
    </location>
</feature>
<protein>
    <submittedName>
        <fullName evidence="4">DUF58 domain-containing protein</fullName>
    </submittedName>
</protein>
<name>A0ABD5NNL3_9EURY</name>
<organism evidence="4 5">
    <name type="scientific">Halovivax cerinus</name>
    <dbReference type="NCBI Taxonomy" id="1487865"/>
    <lineage>
        <taxon>Archaea</taxon>
        <taxon>Methanobacteriati</taxon>
        <taxon>Methanobacteriota</taxon>
        <taxon>Stenosarchaea group</taxon>
        <taxon>Halobacteria</taxon>
        <taxon>Halobacteriales</taxon>
        <taxon>Natrialbaceae</taxon>
        <taxon>Halovivax</taxon>
    </lineage>
</organism>
<evidence type="ECO:0000256" key="1">
    <source>
        <dbReference type="SAM" id="MobiDB-lite"/>
    </source>
</evidence>
<dbReference type="Gene3D" id="2.60.40.10">
    <property type="entry name" value="Immunoglobulins"/>
    <property type="match status" value="1"/>
</dbReference>